<sequence length="37" mass="4231">MLCIDKISSIAYKLLDVCFSSIKHVFIEESKRIKGQS</sequence>
<evidence type="ECO:0000313" key="1">
    <source>
        <dbReference type="EMBL" id="ACL34483.1"/>
    </source>
</evidence>
<name>B8F0S2_BORGR</name>
<accession>B8F0S2</accession>
<proteinExistence type="predicted"/>
<reference evidence="1 2" key="1">
    <citation type="journal article" date="2011" name="J. Bacteriol.">
        <title>Whole-genome sequences of two Borrelia afzelii and two Borrelia garinii Lyme disease agent isolates.</title>
        <authorList>
            <person name="Casjens S.R."/>
            <person name="Mongodin E.F."/>
            <person name="Qiu W.-G."/>
            <person name="Dunn J.J."/>
            <person name="Luft B.J."/>
            <person name="Fraser-Liggett C.M."/>
            <person name="Schutzer S.E."/>
        </authorList>
    </citation>
    <scope>NUCLEOTIDE SEQUENCE [LARGE SCALE GENOMIC DNA]</scope>
    <source>
        <strain evidence="1 2">PBr</strain>
    </source>
</reference>
<dbReference type="EMBL" id="CP001302">
    <property type="protein sequence ID" value="ACL34483.1"/>
    <property type="molecule type" value="Genomic_DNA"/>
</dbReference>
<evidence type="ECO:0000313" key="2">
    <source>
        <dbReference type="Proteomes" id="UP000006103"/>
    </source>
</evidence>
<keyword evidence="2" id="KW-1185">Reference proteome</keyword>
<dbReference type="AlphaFoldDB" id="B8F0S2"/>
<keyword evidence="1" id="KW-0614">Plasmid</keyword>
<geneLocation type="plasmid" evidence="1 2">
    <name>PBr_lp36</name>
</geneLocation>
<organism evidence="1 2">
    <name type="scientific">Borreliella garinii PBr</name>
    <dbReference type="NCBI Taxonomy" id="498743"/>
    <lineage>
        <taxon>Bacteria</taxon>
        <taxon>Pseudomonadati</taxon>
        <taxon>Spirochaetota</taxon>
        <taxon>Spirochaetia</taxon>
        <taxon>Spirochaetales</taxon>
        <taxon>Borreliaceae</taxon>
        <taxon>Borreliella</taxon>
    </lineage>
</organism>
<dbReference type="Proteomes" id="UP000006103">
    <property type="component" value="Plasmid PBr_lp36"/>
</dbReference>
<protein>
    <submittedName>
        <fullName evidence="1">Uncharacterized protein</fullName>
    </submittedName>
</protein>
<gene>
    <name evidence="1" type="ORF">BGAPBR_K0039</name>
</gene>